<feature type="coiled-coil region" evidence="5">
    <location>
        <begin position="591"/>
        <end position="625"/>
    </location>
</feature>
<keyword evidence="5" id="KW-0964">Secreted</keyword>
<evidence type="ECO:0000256" key="3">
    <source>
        <dbReference type="ARBA" id="ARBA00023054"/>
    </source>
</evidence>
<evidence type="ECO:0000313" key="8">
    <source>
        <dbReference type="EMBL" id="SHK37317.1"/>
    </source>
</evidence>
<protein>
    <recommendedName>
        <fullName evidence="5">Flagellar hook-associated protein 2</fullName>
        <shortName evidence="5">HAP2</shortName>
    </recommendedName>
    <alternativeName>
        <fullName evidence="5">Flagellar cap protein</fullName>
    </alternativeName>
</protein>
<dbReference type="GO" id="GO:0071973">
    <property type="term" value="P:bacterial-type flagellum-dependent cell motility"/>
    <property type="evidence" value="ECO:0007669"/>
    <property type="project" value="TreeGrafter"/>
</dbReference>
<feature type="domain" description="Flagellar hook-associated protein 2 C-terminal" evidence="7">
    <location>
        <begin position="570"/>
        <end position="642"/>
    </location>
</feature>
<dbReference type="GO" id="GO:0007155">
    <property type="term" value="P:cell adhesion"/>
    <property type="evidence" value="ECO:0007669"/>
    <property type="project" value="InterPro"/>
</dbReference>
<name>A0A1M6RYD7_9GAMM</name>
<evidence type="ECO:0000313" key="9">
    <source>
        <dbReference type="Proteomes" id="UP000184497"/>
    </source>
</evidence>
<reference evidence="9" key="1">
    <citation type="submission" date="2016-11" db="EMBL/GenBank/DDBJ databases">
        <authorList>
            <person name="Varghese N."/>
            <person name="Submissions S."/>
        </authorList>
    </citation>
    <scope>NUCLEOTIDE SEQUENCE [LARGE SCALE GENOMIC DNA]</scope>
    <source>
        <strain evidence="9">CGMCC 1.10835</strain>
    </source>
</reference>
<dbReference type="PANTHER" id="PTHR30288:SF0">
    <property type="entry name" value="FLAGELLAR HOOK-ASSOCIATED PROTEIN 2"/>
    <property type="match status" value="1"/>
</dbReference>
<dbReference type="PANTHER" id="PTHR30288">
    <property type="entry name" value="FLAGELLAR CAP/ASSEMBLY PROTEIN FLID"/>
    <property type="match status" value="1"/>
</dbReference>
<evidence type="ECO:0000256" key="1">
    <source>
        <dbReference type="ARBA" id="ARBA00009764"/>
    </source>
</evidence>
<accession>A0A1M6RYD7</accession>
<evidence type="ECO:0000256" key="4">
    <source>
        <dbReference type="ARBA" id="ARBA00023143"/>
    </source>
</evidence>
<keyword evidence="8" id="KW-0282">Flagellum</keyword>
<dbReference type="InterPro" id="IPR003481">
    <property type="entry name" value="FliD_N"/>
</dbReference>
<dbReference type="Pfam" id="PF07195">
    <property type="entry name" value="FliD_C"/>
    <property type="match status" value="2"/>
</dbReference>
<dbReference type="STRING" id="564117.SAMN05216369_1737"/>
<keyword evidence="3 5" id="KW-0175">Coiled coil</keyword>
<proteinExistence type="inferred from homology"/>
<comment type="subcellular location">
    <subcellularLocation>
        <location evidence="5">Secreted</location>
    </subcellularLocation>
    <subcellularLocation>
        <location evidence="5">Bacterial flagellum</location>
    </subcellularLocation>
</comment>
<dbReference type="EMBL" id="FRAQ01000001">
    <property type="protein sequence ID" value="SHK37317.1"/>
    <property type="molecule type" value="Genomic_DNA"/>
</dbReference>
<dbReference type="Pfam" id="PF02465">
    <property type="entry name" value="FliD_N"/>
    <property type="match status" value="1"/>
</dbReference>
<gene>
    <name evidence="8" type="ORF">SAMN05216369_1737</name>
</gene>
<dbReference type="RefSeq" id="WP_072796746.1">
    <property type="nucleotide sequence ID" value="NZ_FRAQ01000001.1"/>
</dbReference>
<comment type="subunit">
    <text evidence="2 5">Homopentamer.</text>
</comment>
<comment type="similarity">
    <text evidence="1 5">Belongs to the FliD family.</text>
</comment>
<keyword evidence="8" id="KW-0966">Cell projection</keyword>
<dbReference type="GO" id="GO:0009424">
    <property type="term" value="C:bacterial-type flagellum hook"/>
    <property type="evidence" value="ECO:0007669"/>
    <property type="project" value="UniProtKB-UniRule"/>
</dbReference>
<evidence type="ECO:0000259" key="7">
    <source>
        <dbReference type="Pfam" id="PF07195"/>
    </source>
</evidence>
<sequence>MAGISSLGIGSGVLTSDLVDQLVAAERAPTENRLTRRTEQSQALLSAYGKLRSAITELRLPMRQLSAPDNLKAFSASSSNEDIGVSVDSTKANRGTYSVEVTSLAGAQALASRDVFADRDATSVGQGALTLSVGDKTTSITVDSSNDTLQGLANAINDSDAGVSAGVIDTGNGFQLVLSADETGTANSVSISVSGDTGGSDTDNQGLSRFAFNSGMDVDAGFQETIAASDAVMKINGVEVTRSTNNFENVIDGLTFDIANTGTSIINVQQDLGAVADRVQGFVDKFNGFQSTINSLAGFNAEAGVGSLLTGDSTVRGIQNQLRQILTRVVPGLENSSVRSLADVGVTTNFETGGLEFDREKFEEQLKNNPDDVTALFAEQGRATDSQVEFVRSGINTQPGKYDLNITQAATQGALAGSSGGSVPVTIDGTNDELTFQINGETSVSLQLTQQTYNTAQDLADELQAQFNASNALNASGSSVQVGVDGSGTLTFTSAKYGSDSNVSIVSAEDGSSYGLAAATGVAGNDVAGTIGGRTAEGDGQVLFLGSGNGGASGLQVRILGDQTGSRGSITFIEGVAERTVDLVSSFVGADGALESRTQSLNRELEQIQENQVRLDERIAAYRERLVKQFTAADSLISQLNSTQDYVSQQLDALAPQNFNKK</sequence>
<evidence type="ECO:0000259" key="6">
    <source>
        <dbReference type="Pfam" id="PF02465"/>
    </source>
</evidence>
<keyword evidence="8" id="KW-0969">Cilium</keyword>
<dbReference type="InterPro" id="IPR040026">
    <property type="entry name" value="FliD"/>
</dbReference>
<dbReference type="OrthoDB" id="9810816at2"/>
<dbReference type="GO" id="GO:0009421">
    <property type="term" value="C:bacterial-type flagellum filament cap"/>
    <property type="evidence" value="ECO:0007669"/>
    <property type="project" value="InterPro"/>
</dbReference>
<feature type="domain" description="Flagellar hook-associated protein 2 N-terminal" evidence="6">
    <location>
        <begin position="11"/>
        <end position="108"/>
    </location>
</feature>
<keyword evidence="9" id="KW-1185">Reference proteome</keyword>
<dbReference type="InterPro" id="IPR010809">
    <property type="entry name" value="FliD_C"/>
</dbReference>
<comment type="function">
    <text evidence="5">Required for morphogenesis and for the elongation of the flagellar filament by facilitating polymerization of the flagellin monomers at the tip of growing filament. Forms a capping structure, which prevents flagellin subunits (transported through the central channel of the flagellum) from leaking out without polymerization at the distal end.</text>
</comment>
<evidence type="ECO:0000256" key="5">
    <source>
        <dbReference type="RuleBase" id="RU362066"/>
    </source>
</evidence>
<evidence type="ECO:0000256" key="2">
    <source>
        <dbReference type="ARBA" id="ARBA00011255"/>
    </source>
</evidence>
<organism evidence="8 9">
    <name type="scientific">Marinobacter antarcticus</name>
    <dbReference type="NCBI Taxonomy" id="564117"/>
    <lineage>
        <taxon>Bacteria</taxon>
        <taxon>Pseudomonadati</taxon>
        <taxon>Pseudomonadota</taxon>
        <taxon>Gammaproteobacteria</taxon>
        <taxon>Pseudomonadales</taxon>
        <taxon>Marinobacteraceae</taxon>
        <taxon>Marinobacter</taxon>
    </lineage>
</organism>
<dbReference type="Proteomes" id="UP000184497">
    <property type="component" value="Unassembled WGS sequence"/>
</dbReference>
<dbReference type="AlphaFoldDB" id="A0A1M6RYD7"/>
<dbReference type="GO" id="GO:0005576">
    <property type="term" value="C:extracellular region"/>
    <property type="evidence" value="ECO:0007669"/>
    <property type="project" value="UniProtKB-SubCell"/>
</dbReference>
<keyword evidence="4 5" id="KW-0975">Bacterial flagellum</keyword>
<feature type="domain" description="Flagellar hook-associated protein 2 C-terminal" evidence="7">
    <location>
        <begin position="228"/>
        <end position="469"/>
    </location>
</feature>